<comment type="caution">
    <text evidence="1">The sequence shown here is derived from an EMBL/GenBank/DDBJ whole genome shotgun (WGS) entry which is preliminary data.</text>
</comment>
<proteinExistence type="predicted"/>
<dbReference type="RefSeq" id="WP_124328004.1">
    <property type="nucleotide sequence ID" value="NZ_BEXT01000001.1"/>
</dbReference>
<gene>
    <name evidence="1" type="ORF">DENIS_1566</name>
</gene>
<protein>
    <submittedName>
        <fullName evidence="1">DUF2868 domain-containing protein</fullName>
    </submittedName>
</protein>
<accession>A0A401FUG5</accession>
<evidence type="ECO:0000313" key="2">
    <source>
        <dbReference type="Proteomes" id="UP000288096"/>
    </source>
</evidence>
<dbReference type="EMBL" id="BEXT01000001">
    <property type="protein sequence ID" value="GBC60609.1"/>
    <property type="molecule type" value="Genomic_DNA"/>
</dbReference>
<dbReference type="InterPro" id="IPR021296">
    <property type="entry name" value="DUF2868"/>
</dbReference>
<keyword evidence="2" id="KW-1185">Reference proteome</keyword>
<dbReference type="AlphaFoldDB" id="A0A401FUG5"/>
<organism evidence="1 2">
    <name type="scientific">Desulfonema ishimotonii</name>
    <dbReference type="NCBI Taxonomy" id="45657"/>
    <lineage>
        <taxon>Bacteria</taxon>
        <taxon>Pseudomonadati</taxon>
        <taxon>Thermodesulfobacteriota</taxon>
        <taxon>Desulfobacteria</taxon>
        <taxon>Desulfobacterales</taxon>
        <taxon>Desulfococcaceae</taxon>
        <taxon>Desulfonema</taxon>
    </lineage>
</organism>
<dbReference type="Pfam" id="PF11067">
    <property type="entry name" value="DUF2868"/>
    <property type="match status" value="1"/>
</dbReference>
<reference evidence="2" key="2">
    <citation type="submission" date="2019-01" db="EMBL/GenBank/DDBJ databases">
        <title>Genome sequence of Desulfonema ishimotonii strain Tokyo 01.</title>
        <authorList>
            <person name="Fukui M."/>
        </authorList>
    </citation>
    <scope>NUCLEOTIDE SEQUENCE [LARGE SCALE GENOMIC DNA]</scope>
    <source>
        <strain evidence="2">Tokyo 01</strain>
    </source>
</reference>
<evidence type="ECO:0000313" key="1">
    <source>
        <dbReference type="EMBL" id="GBC60609.1"/>
    </source>
</evidence>
<dbReference type="OrthoDB" id="5417513at2"/>
<reference evidence="2" key="1">
    <citation type="submission" date="2017-11" db="EMBL/GenBank/DDBJ databases">
        <authorList>
            <person name="Watanabe M."/>
            <person name="Kojima H."/>
        </authorList>
    </citation>
    <scope>NUCLEOTIDE SEQUENCE [LARGE SCALE GENOMIC DNA]</scope>
    <source>
        <strain evidence="2">Tokyo 01</strain>
    </source>
</reference>
<dbReference type="Proteomes" id="UP000288096">
    <property type="component" value="Unassembled WGS sequence"/>
</dbReference>
<sequence>MPNVLILQEAWQPPIRETLTFIQALRKILGEQSRIEVGLIGKPGPDTIFTPVKEENWNIWTQKLNTMGDPWLRLERLV</sequence>
<name>A0A401FUG5_9BACT</name>